<dbReference type="EMBL" id="HBIU01042505">
    <property type="protein sequence ID" value="CAE0640437.1"/>
    <property type="molecule type" value="Transcribed_RNA"/>
</dbReference>
<dbReference type="InterPro" id="IPR007109">
    <property type="entry name" value="Brix"/>
</dbReference>
<protein>
    <recommendedName>
        <fullName evidence="2">Brix domain-containing protein</fullName>
    </recommendedName>
</protein>
<dbReference type="PANTHER" id="PTHR12661">
    <property type="entry name" value="PETER PAN-RELATED"/>
    <property type="match status" value="1"/>
</dbReference>
<evidence type="ECO:0000259" key="2">
    <source>
        <dbReference type="PROSITE" id="PS50833"/>
    </source>
</evidence>
<feature type="domain" description="Brix" evidence="2">
    <location>
        <begin position="31"/>
        <end position="296"/>
    </location>
</feature>
<name>A0A6V1TY31_HETAK</name>
<gene>
    <name evidence="3" type="ORF">HAKA00212_LOCUS19253</name>
    <name evidence="4" type="ORF">HAKA00212_LOCUS19258</name>
    <name evidence="5" type="ORF">HAKA00212_LOCUS19260</name>
</gene>
<organism evidence="4">
    <name type="scientific">Heterosigma akashiwo</name>
    <name type="common">Chromophytic alga</name>
    <name type="synonym">Heterosigma carterae</name>
    <dbReference type="NCBI Taxonomy" id="2829"/>
    <lineage>
        <taxon>Eukaryota</taxon>
        <taxon>Sar</taxon>
        <taxon>Stramenopiles</taxon>
        <taxon>Ochrophyta</taxon>
        <taxon>Raphidophyceae</taxon>
        <taxon>Chattonellales</taxon>
        <taxon>Chattonellaceae</taxon>
        <taxon>Heterosigma</taxon>
    </lineage>
</organism>
<proteinExistence type="predicted"/>
<evidence type="ECO:0000313" key="3">
    <source>
        <dbReference type="EMBL" id="CAE0640432.1"/>
    </source>
</evidence>
<evidence type="ECO:0000313" key="4">
    <source>
        <dbReference type="EMBL" id="CAE0640437.1"/>
    </source>
</evidence>
<feature type="compositionally biased region" description="Basic residues" evidence="1">
    <location>
        <begin position="1"/>
        <end position="14"/>
    </location>
</feature>
<dbReference type="Pfam" id="PF04427">
    <property type="entry name" value="Brix"/>
    <property type="match status" value="1"/>
</dbReference>
<dbReference type="EMBL" id="HBIU01042508">
    <property type="protein sequence ID" value="CAE0640439.1"/>
    <property type="molecule type" value="Transcribed_RNA"/>
</dbReference>
<feature type="compositionally biased region" description="Basic and acidic residues" evidence="1">
    <location>
        <begin position="362"/>
        <end position="378"/>
    </location>
</feature>
<feature type="compositionally biased region" description="Basic and acidic residues" evidence="1">
    <location>
        <begin position="313"/>
        <end position="324"/>
    </location>
</feature>
<evidence type="ECO:0000313" key="5">
    <source>
        <dbReference type="EMBL" id="CAE0640439.1"/>
    </source>
</evidence>
<dbReference type="GO" id="GO:0019843">
    <property type="term" value="F:rRNA binding"/>
    <property type="evidence" value="ECO:0007669"/>
    <property type="project" value="InterPro"/>
</dbReference>
<feature type="region of interest" description="Disordered" evidence="1">
    <location>
        <begin position="1"/>
        <end position="26"/>
    </location>
</feature>
<feature type="compositionally biased region" description="Acidic residues" evidence="1">
    <location>
        <begin position="423"/>
        <end position="438"/>
    </location>
</feature>
<dbReference type="EMBL" id="HBIU01042496">
    <property type="protein sequence ID" value="CAE0640432.1"/>
    <property type="molecule type" value="Transcribed_RNA"/>
</dbReference>
<feature type="region of interest" description="Disordered" evidence="1">
    <location>
        <begin position="301"/>
        <end position="438"/>
    </location>
</feature>
<dbReference type="PROSITE" id="PS50833">
    <property type="entry name" value="BRIX"/>
    <property type="match status" value="1"/>
</dbReference>
<sequence>MPKKGGKRRKRRTHASAAPKGAQIEGEEKVPRSFVFKNKKVSQYVQQLIADLRQVMAPYTALKLKERKKNSVKDYLSVAGTFGVTHFLVLSQTEAAVNLKVARTPQGPTLSFKVEQYTLCKSIVATQKKPYGPALVYQCPPLVVLNNFADATEAHVKLMRVTFQNMFPPINVQTIKLADCRRVVLFHYLKEDQTVEVRHYSIRAVPTGISRSVKRVVQARLPNLSRLRDVSEFLTSAAAAGAASDSEGEDEESKVELAQRYAGRGNVQSQQSSVRLTELGPRLRLRLQKVEKGLAEGDVMYHAHVTKTPQEAADLRRRQEEKAAAKKRRREEQEGNVARKRAAREEKLAERAGRRRAAGAAEGKDGGEAAEGEGKGDNSDDTEEEEEGQQSNNGGSDDDVIKDDNGGSSSTGDTPKKEQAEEGREEEEVDSEEEEFFN</sequence>
<feature type="compositionally biased region" description="Acidic residues" evidence="1">
    <location>
        <begin position="379"/>
        <end position="388"/>
    </location>
</feature>
<dbReference type="GO" id="GO:0000027">
    <property type="term" value="P:ribosomal large subunit assembly"/>
    <property type="evidence" value="ECO:0007669"/>
    <property type="project" value="TreeGrafter"/>
</dbReference>
<evidence type="ECO:0000256" key="1">
    <source>
        <dbReference type="SAM" id="MobiDB-lite"/>
    </source>
</evidence>
<dbReference type="InterPro" id="IPR045112">
    <property type="entry name" value="PPAN-like"/>
</dbReference>
<accession>A0A6V1TY31</accession>
<dbReference type="AlphaFoldDB" id="A0A6V1TY31"/>
<dbReference type="SMART" id="SM00879">
    <property type="entry name" value="Brix"/>
    <property type="match status" value="1"/>
</dbReference>
<dbReference type="GO" id="GO:0006364">
    <property type="term" value="P:rRNA processing"/>
    <property type="evidence" value="ECO:0007669"/>
    <property type="project" value="InterPro"/>
</dbReference>
<dbReference type="GO" id="GO:0030687">
    <property type="term" value="C:preribosome, large subunit precursor"/>
    <property type="evidence" value="ECO:0007669"/>
    <property type="project" value="TreeGrafter"/>
</dbReference>
<feature type="compositionally biased region" description="Basic and acidic residues" evidence="1">
    <location>
        <begin position="343"/>
        <end position="352"/>
    </location>
</feature>
<dbReference type="PANTHER" id="PTHR12661:SF5">
    <property type="entry name" value="SUPPRESSOR OF SWI4 1 HOMOLOG"/>
    <property type="match status" value="1"/>
</dbReference>
<reference evidence="4" key="1">
    <citation type="submission" date="2021-01" db="EMBL/GenBank/DDBJ databases">
        <authorList>
            <person name="Corre E."/>
            <person name="Pelletier E."/>
            <person name="Niang G."/>
            <person name="Scheremetjew M."/>
            <person name="Finn R."/>
            <person name="Kale V."/>
            <person name="Holt S."/>
            <person name="Cochrane G."/>
            <person name="Meng A."/>
            <person name="Brown T."/>
            <person name="Cohen L."/>
        </authorList>
    </citation>
    <scope>NUCLEOTIDE SEQUENCE</scope>
    <source>
        <strain evidence="4">CCMP3107</strain>
    </source>
</reference>